<reference evidence="2 3" key="1">
    <citation type="journal article" date="2024" name="Plant J.">
        <title>Genome sequences and population genomics reveal climatic adaptation and genomic divergence between two closely related sweetgum species.</title>
        <authorList>
            <person name="Xu W.Q."/>
            <person name="Ren C.Q."/>
            <person name="Zhang X.Y."/>
            <person name="Comes H.P."/>
            <person name="Liu X.H."/>
            <person name="Li Y.G."/>
            <person name="Kettle C.J."/>
            <person name="Jalonen R."/>
            <person name="Gaisberger H."/>
            <person name="Ma Y.Z."/>
            <person name="Qiu Y.X."/>
        </authorList>
    </citation>
    <scope>NUCLEOTIDE SEQUENCE [LARGE SCALE GENOMIC DNA]</scope>
    <source>
        <strain evidence="2">Hangzhou</strain>
    </source>
</reference>
<evidence type="ECO:0000313" key="3">
    <source>
        <dbReference type="Proteomes" id="UP001415857"/>
    </source>
</evidence>
<dbReference type="Gene3D" id="2.60.40.150">
    <property type="entry name" value="C2 domain"/>
    <property type="match status" value="1"/>
</dbReference>
<dbReference type="InterPro" id="IPR035892">
    <property type="entry name" value="C2_domain_sf"/>
</dbReference>
<evidence type="ECO:0000313" key="2">
    <source>
        <dbReference type="EMBL" id="KAK9291917.1"/>
    </source>
</evidence>
<gene>
    <name evidence="2" type="ORF">L1049_019869</name>
</gene>
<dbReference type="GO" id="GO:0006952">
    <property type="term" value="P:defense response"/>
    <property type="evidence" value="ECO:0007669"/>
    <property type="project" value="InterPro"/>
</dbReference>
<accession>A0AAP0SBZ6</accession>
<dbReference type="PROSITE" id="PS50004">
    <property type="entry name" value="C2"/>
    <property type="match status" value="1"/>
</dbReference>
<dbReference type="PANTHER" id="PTHR32246:SF173">
    <property type="entry name" value="C2 DOMAIN-CONTAINING PROTEIN"/>
    <property type="match status" value="1"/>
</dbReference>
<organism evidence="2 3">
    <name type="scientific">Liquidambar formosana</name>
    <name type="common">Formosan gum</name>
    <dbReference type="NCBI Taxonomy" id="63359"/>
    <lineage>
        <taxon>Eukaryota</taxon>
        <taxon>Viridiplantae</taxon>
        <taxon>Streptophyta</taxon>
        <taxon>Embryophyta</taxon>
        <taxon>Tracheophyta</taxon>
        <taxon>Spermatophyta</taxon>
        <taxon>Magnoliopsida</taxon>
        <taxon>eudicotyledons</taxon>
        <taxon>Gunneridae</taxon>
        <taxon>Pentapetalae</taxon>
        <taxon>Saxifragales</taxon>
        <taxon>Altingiaceae</taxon>
        <taxon>Liquidambar</taxon>
    </lineage>
</organism>
<comment type="caution">
    <text evidence="2">The sequence shown here is derived from an EMBL/GenBank/DDBJ whole genome shotgun (WGS) entry which is preliminary data.</text>
</comment>
<evidence type="ECO:0000259" key="1">
    <source>
        <dbReference type="PROSITE" id="PS50004"/>
    </source>
</evidence>
<sequence>MDYRPFDITLHSASGLKDVNFFSSMRVYMVVSIVGDSNSRQETPISKCHGKNPAWEFGMRFYVEESKLHQNCLMLVLKLRCSQTVGGDKDVGEVCVPLKKLFDSAEGQKEIPAVTHKVITPAGKQRGVLCFSYGFGKTIPVRTAVPSAPCLSPSAPYLPPEGYFFPGYGYI</sequence>
<dbReference type="InterPro" id="IPR000008">
    <property type="entry name" value="C2_dom"/>
</dbReference>
<dbReference type="EMBL" id="JBBPBK010000001">
    <property type="protein sequence ID" value="KAK9291917.1"/>
    <property type="molecule type" value="Genomic_DNA"/>
</dbReference>
<dbReference type="Pfam" id="PF00168">
    <property type="entry name" value="C2"/>
    <property type="match status" value="1"/>
</dbReference>
<dbReference type="InterPro" id="IPR044750">
    <property type="entry name" value="C2_SRC2/BAP"/>
</dbReference>
<feature type="domain" description="C2" evidence="1">
    <location>
        <begin position="1"/>
        <end position="111"/>
    </location>
</feature>
<dbReference type="AlphaFoldDB" id="A0AAP0SBZ6"/>
<dbReference type="PANTHER" id="PTHR32246">
    <property type="entry name" value="INGRESSION PROTEIN FIC1"/>
    <property type="match status" value="1"/>
</dbReference>
<protein>
    <recommendedName>
        <fullName evidence="1">C2 domain-containing protein</fullName>
    </recommendedName>
</protein>
<dbReference type="SUPFAM" id="SSF49562">
    <property type="entry name" value="C2 domain (Calcium/lipid-binding domain, CaLB)"/>
    <property type="match status" value="1"/>
</dbReference>
<dbReference type="Proteomes" id="UP001415857">
    <property type="component" value="Unassembled WGS sequence"/>
</dbReference>
<proteinExistence type="predicted"/>
<dbReference type="CDD" id="cd04051">
    <property type="entry name" value="C2_SRC2_like"/>
    <property type="match status" value="1"/>
</dbReference>
<name>A0AAP0SBZ6_LIQFO</name>
<keyword evidence="3" id="KW-1185">Reference proteome</keyword>